<protein>
    <submittedName>
        <fullName evidence="6">Alpha-2-macroglobulin</fullName>
    </submittedName>
</protein>
<dbReference type="Pfam" id="PF00207">
    <property type="entry name" value="A2M"/>
    <property type="match status" value="1"/>
</dbReference>
<evidence type="ECO:0000256" key="1">
    <source>
        <dbReference type="ARBA" id="ARBA00010556"/>
    </source>
</evidence>
<dbReference type="PANTHER" id="PTHR40094">
    <property type="entry name" value="ALPHA-2-MACROGLOBULIN HOMOLOG"/>
    <property type="match status" value="1"/>
</dbReference>
<comment type="similarity">
    <text evidence="1">Belongs to the protease inhibitor I39 (alpha-2-macroglobulin) family. Bacterial alpha-2-macroglobulin subfamily.</text>
</comment>
<dbReference type="Pfam" id="PF17962">
    <property type="entry name" value="bMG6"/>
    <property type="match status" value="1"/>
</dbReference>
<dbReference type="InterPro" id="IPR051802">
    <property type="entry name" value="YfhM-like"/>
</dbReference>
<evidence type="ECO:0000313" key="7">
    <source>
        <dbReference type="Proteomes" id="UP001069802"/>
    </source>
</evidence>
<dbReference type="InterPro" id="IPR049120">
    <property type="entry name" value="A2M_bMG2"/>
</dbReference>
<dbReference type="SUPFAM" id="SSF48239">
    <property type="entry name" value="Terpenoid cyclases/Protein prenyltransferases"/>
    <property type="match status" value="1"/>
</dbReference>
<accession>A0ABT4LFU0</accession>
<dbReference type="PIRSF" id="PIRSF038980">
    <property type="entry name" value="A2M_bac"/>
    <property type="match status" value="1"/>
</dbReference>
<comment type="caution">
    <text evidence="6">The sequence shown here is derived from an EMBL/GenBank/DDBJ whole genome shotgun (WGS) entry which is preliminary data.</text>
</comment>
<evidence type="ECO:0000256" key="2">
    <source>
        <dbReference type="ARBA" id="ARBA00022729"/>
    </source>
</evidence>
<dbReference type="Pfam" id="PF07703">
    <property type="entry name" value="A2M_BRD"/>
    <property type="match status" value="1"/>
</dbReference>
<dbReference type="Pfam" id="PF21142">
    <property type="entry name" value="A2M_bMG2"/>
    <property type="match status" value="1"/>
</dbReference>
<proteinExistence type="inferred from homology"/>
<dbReference type="Proteomes" id="UP001069802">
    <property type="component" value="Unassembled WGS sequence"/>
</dbReference>
<dbReference type="CDD" id="cd02891">
    <property type="entry name" value="A2M_like"/>
    <property type="match status" value="1"/>
</dbReference>
<keyword evidence="7" id="KW-1185">Reference proteome</keyword>
<evidence type="ECO:0000259" key="5">
    <source>
        <dbReference type="SMART" id="SM01360"/>
    </source>
</evidence>
<dbReference type="InterPro" id="IPR001599">
    <property type="entry name" value="Macroglobln_a2"/>
</dbReference>
<dbReference type="InterPro" id="IPR021868">
    <property type="entry name" value="Alpha_2_Macroglob_MG3"/>
</dbReference>
<dbReference type="InterPro" id="IPR041246">
    <property type="entry name" value="Bact_MG10"/>
</dbReference>
<dbReference type="InterPro" id="IPR002890">
    <property type="entry name" value="MG2"/>
</dbReference>
<dbReference type="Pfam" id="PF17973">
    <property type="entry name" value="bMG10"/>
    <property type="match status" value="1"/>
</dbReference>
<dbReference type="InterPro" id="IPR026284">
    <property type="entry name" value="A2MG_proteobact"/>
</dbReference>
<evidence type="ECO:0000256" key="3">
    <source>
        <dbReference type="SAM" id="Coils"/>
    </source>
</evidence>
<feature type="domain" description="Alpha-2-macroglobulin bait region" evidence="4">
    <location>
        <begin position="915"/>
        <end position="1062"/>
    </location>
</feature>
<dbReference type="InterPro" id="IPR047565">
    <property type="entry name" value="Alpha-macroglob_thiol-ester_cl"/>
</dbReference>
<dbReference type="SMART" id="SM01359">
    <property type="entry name" value="A2M_N_2"/>
    <property type="match status" value="1"/>
</dbReference>
<feature type="coiled-coil region" evidence="3">
    <location>
        <begin position="81"/>
        <end position="108"/>
    </location>
</feature>
<dbReference type="EMBL" id="JAPWGY010000001">
    <property type="protein sequence ID" value="MCZ4279963.1"/>
    <property type="molecule type" value="Genomic_DNA"/>
</dbReference>
<name>A0ABT4LFU0_9PROT</name>
<reference evidence="6" key="1">
    <citation type="submission" date="2022-12" db="EMBL/GenBank/DDBJ databases">
        <title>Bacterial isolates from different developmental stages of Nematostella vectensis.</title>
        <authorList>
            <person name="Fraune S."/>
        </authorList>
    </citation>
    <scope>NUCLEOTIDE SEQUENCE</scope>
    <source>
        <strain evidence="6">G21630-S1</strain>
    </source>
</reference>
<evidence type="ECO:0000313" key="6">
    <source>
        <dbReference type="EMBL" id="MCZ4279963.1"/>
    </source>
</evidence>
<organism evidence="6 7">
    <name type="scientific">Kiloniella laminariae</name>
    <dbReference type="NCBI Taxonomy" id="454162"/>
    <lineage>
        <taxon>Bacteria</taxon>
        <taxon>Pseudomonadati</taxon>
        <taxon>Pseudomonadota</taxon>
        <taxon>Alphaproteobacteria</taxon>
        <taxon>Rhodospirillales</taxon>
        <taxon>Kiloniellaceae</taxon>
        <taxon>Kiloniella</taxon>
    </lineage>
</organism>
<dbReference type="PANTHER" id="PTHR40094:SF1">
    <property type="entry name" value="UBIQUITIN DOMAIN-CONTAINING PROTEIN"/>
    <property type="match status" value="1"/>
</dbReference>
<dbReference type="Pfam" id="PF07678">
    <property type="entry name" value="TED_complement"/>
    <property type="match status" value="1"/>
</dbReference>
<keyword evidence="3" id="KW-0175">Coiled coil</keyword>
<dbReference type="InterPro" id="IPR011626">
    <property type="entry name" value="Alpha-macroglobulin_TED"/>
</dbReference>
<dbReference type="Pfam" id="PF01835">
    <property type="entry name" value="MG2"/>
    <property type="match status" value="1"/>
</dbReference>
<dbReference type="SMART" id="SM01419">
    <property type="entry name" value="Thiol-ester_cl"/>
    <property type="match status" value="1"/>
</dbReference>
<dbReference type="InterPro" id="IPR041203">
    <property type="entry name" value="Bact_A2M_MG5"/>
</dbReference>
<dbReference type="SMART" id="SM01360">
    <property type="entry name" value="A2M"/>
    <property type="match status" value="1"/>
</dbReference>
<sequence length="1810" mass="200038">MRYTQAGRLLRLCGLFLMTVLALSAVTGGNTLLTVAQAQVEAAPAPIPAPITETVAAVESSETESSLIDPEFVVPDYSDKARKLDRTLKELVARLKDKERRKQKLEGSDLYADMILPDQDSGWENNYRDEISSIEYPDYRGNWESMYRRYLRDGNYEAAMGAAYRTYELSGYAIETASGIFAMAQVAMAQGDPKLGLNLIRKGLELANNEGMQNWYQTQLGRFDLRLVNIAVDLEKARPSACLVFSALLPRDPGFHGEDYVSLSEASDVDISVAGERICLNGLEFGKSYDVTIKAGMPGEEGGKLYQATTRSFKVGDMRSRILLGRDNYVLPAQSNNVVPLKTVNQDDVQLSLYRIGSRNLDTVLIQGLLSSDLNAYMEQEIEYNSGMLVWKGTVEIASQPNREVVTNIPLDGLFETKSEARKPGIYALVASPGDRDEQMRWQAQATQWLVVSDLGLTSFTGADGLHVFTRSLESAEALEDVTLELVARNNEILGTLESDDQGMVSFAPGLLRGKGGNSPAYLTARSEKGDYNFIQLDGPALDLSERGVSGRQAPQSMDAFLFTERGVYRPGETVRLSAILRDAEAKAAGNVPLTLRVMRPGGVELWKKTVSSDAQGGLGLDIPISGAARSGTWQVTAHVGEDSSILGSVGFQVEDFVPQRMAVELSNTDVFLTPESLANFWIEGKFYFGPPAADLKGEMAFSIEANPTPYPAFKDYQFGEVQENYVTHQFNSEAFRTNAEGKAYISRNMEGTPEVSTPLQAVFAGSVFDSGGRPVTGIKRIPIRPREVEVGLKPRFAGNIGENEEAVFDVLALSREGEVLGGRKIAYQWVEELYDYNWYWQNGSWYSRSDYYDKSFAAGEVTTNETGLAEISQPLGYGRYRLDIRDADGTSTASYRFYAGWWSASNQPNTPDQLELTLSEKDLEPGETIKVFVRAPFEGKALISVVNERLRHSQVIDLDAEGSEVEIEVEDDWGPGAYVMVTGFRPEAGKVSLLPIRAMGLEWFSIGRKDHELAVEITAPEVTLPRQSIDIALQVKKLSGEKLSGPVRVVLAAVDEGILALTGYQSPDPAEHFLGQRSLGLDIRDIYGRLIRSEEGAVGELRSGGDGIALQNTKGTNTRTVKTVALFERNVELDKKGHGVITLELPDFAGQLRLMAVTYSSDAVGADAADMIVRDPVVADLLLPRFLAPGDEAQTTLSVHNLSGGDQKLMVSFSYSDGVELSNSGKTGVAETESQKLAFDIPPFIVKDGGKRDIDLPLRGRKVGDAKISMQVRAEKVGDAKAPALSFDREWDIAVRAAQPFVTDRLVSYLKPGEKFTLNSMGEDQYLDGTSEMNITLATRPDFDVPGLLEELNHYPYGCTEQTVSASLPLLYLADVAEQWEQDLDRNDLRFKVDSGIARVLERQRPDGSFATWHGFGSPQPWLTAYTFDFLTRAREQGYEVPTAAYNLTRTWLKGYLEDRYSPDPRSHVLVTQAYGYYVLARTGDVRASEVRYFAEQNAGNLETRLAKGQLAAALAITGEKERATELFASAMAFERPWNQWYHDYGSDLRDGAALLALMSENLDDSQKMQEMGNAVEEIFTERRYFSTQEQAWLLQATHAMATASQTDMTVTLNGEQQSPRRAPLYLRREVEQMAQALDVTNSGEGSLRVIRSIRGVPTADLPAVEEGFRIKRRYYSMDGEYLELEKVQQNDLLVVEIEGHVLGDTQHEALVVDLLPAGFEIENSALGNGRDAEDLAFLGELSFTEFVMARDDRYVAAINLWGDQTFKLAYIVRAVTPGSFVQPGVFIEDMYQPQFHARGEKAGITVTK</sequence>
<keyword evidence="2" id="KW-0732">Signal</keyword>
<dbReference type="Pfam" id="PF17972">
    <property type="entry name" value="bMG5"/>
    <property type="match status" value="1"/>
</dbReference>
<dbReference type="InterPro" id="IPR011625">
    <property type="entry name" value="A2M_N_BRD"/>
</dbReference>
<dbReference type="Gene3D" id="2.60.40.1930">
    <property type="match status" value="1"/>
</dbReference>
<dbReference type="Pfam" id="PF11974">
    <property type="entry name" value="bMG3"/>
    <property type="match status" value="1"/>
</dbReference>
<dbReference type="Gene3D" id="1.50.10.20">
    <property type="match status" value="1"/>
</dbReference>
<feature type="domain" description="Alpha-2-macroglobulin" evidence="5">
    <location>
        <begin position="1125"/>
        <end position="1214"/>
    </location>
</feature>
<dbReference type="InterPro" id="IPR008930">
    <property type="entry name" value="Terpenoid_cyclase/PrenylTrfase"/>
</dbReference>
<evidence type="ECO:0000259" key="4">
    <source>
        <dbReference type="SMART" id="SM01359"/>
    </source>
</evidence>
<dbReference type="InterPro" id="IPR041462">
    <property type="entry name" value="Bact_A2M_MG6"/>
</dbReference>
<dbReference type="RefSeq" id="WP_269422158.1">
    <property type="nucleotide sequence ID" value="NZ_JAPWGY010000001.1"/>
</dbReference>
<gene>
    <name evidence="6" type="ORF">O4H49_04180</name>
</gene>